<accession>A0A4U5U6Q7</accession>
<dbReference type="InterPro" id="IPR050119">
    <property type="entry name" value="CCR1-9-like"/>
</dbReference>
<dbReference type="Pfam" id="PF00017">
    <property type="entry name" value="SH2"/>
    <property type="match status" value="1"/>
</dbReference>
<feature type="transmembrane region" description="Helical" evidence="18">
    <location>
        <begin position="37"/>
        <end position="59"/>
    </location>
</feature>
<dbReference type="InterPro" id="IPR036860">
    <property type="entry name" value="SH2_dom_sf"/>
</dbReference>
<evidence type="ECO:0000256" key="5">
    <source>
        <dbReference type="ARBA" id="ARBA00022692"/>
    </source>
</evidence>
<dbReference type="InterPro" id="IPR000980">
    <property type="entry name" value="SH2"/>
</dbReference>
<feature type="transmembrane region" description="Helical" evidence="18">
    <location>
        <begin position="189"/>
        <end position="211"/>
    </location>
</feature>
<keyword evidence="8 15" id="KW-0727">SH2 domain</keyword>
<feature type="transmembrane region" description="Helical" evidence="18">
    <location>
        <begin position="108"/>
        <end position="125"/>
    </location>
</feature>
<feature type="transmembrane region" description="Helical" evidence="18">
    <location>
        <begin position="146"/>
        <end position="164"/>
    </location>
</feature>
<dbReference type="PROSITE" id="PS50262">
    <property type="entry name" value="G_PROTEIN_RECEP_F1_2"/>
    <property type="match status" value="1"/>
</dbReference>
<feature type="region of interest" description="Disordered" evidence="17">
    <location>
        <begin position="488"/>
        <end position="511"/>
    </location>
</feature>
<dbReference type="EMBL" id="CM014080">
    <property type="protein sequence ID" value="TKS69311.1"/>
    <property type="molecule type" value="Genomic_DNA"/>
</dbReference>
<dbReference type="InterPro" id="IPR001277">
    <property type="entry name" value="CXCR4/ACKR2"/>
</dbReference>
<evidence type="ECO:0000313" key="22">
    <source>
        <dbReference type="Proteomes" id="UP000298787"/>
    </source>
</evidence>
<dbReference type="GO" id="GO:0019722">
    <property type="term" value="P:calcium-mediated signaling"/>
    <property type="evidence" value="ECO:0007669"/>
    <property type="project" value="TreeGrafter"/>
</dbReference>
<dbReference type="GO" id="GO:0060326">
    <property type="term" value="P:cell chemotaxis"/>
    <property type="evidence" value="ECO:0007669"/>
    <property type="project" value="TreeGrafter"/>
</dbReference>
<evidence type="ECO:0000313" key="21">
    <source>
        <dbReference type="EMBL" id="TKS69311.1"/>
    </source>
</evidence>
<sequence length="876" mass="97242">MTTSTDYEFASVDYDNFPVLCDKGSNRDFRLWFMSTFYSIICFLGLAGNLLVILTFFYFKRLKTMTDVYLLNLSFADLLFALSLPFWAANSMAEWVLGLVVCKAMHTIYKVSFYSSMFLLSFISVDRYFAIAKAVSAHRHRSQAIFLSKVSSAIIWVMALIFSTPELKYTTINNKTCTPYSSNADKLRISIQTSQIVLAFAVPLLVMTFCYSRIVQTLCHARNFERNKAIKVILAVVAVFIVCQLPYNVVLFWNTLDTATGRIVDCKYENKLLYATDVTQCVAFLRCCLNPFVYAFIGVKFRHDLLKLLKDWGCMSHERFYRYTCGRRRSSGANDTETTTTKTVSSLNMMPTATGMSHMIPNHVLRVGQTIRLDSAQETVDQHPSLTEPNGNHGDSDLDISLDNLNQLILELDPTFEPIEVNKPPPCVSPPTDGFCSDEDVSHCVLVPRGCSPGSPANMIPSVSPSIPIPTQSSLSCSPHGTLVFSSSPTSSLPPLPCGSVSRRNPSPKNDIAFSQGSLRLSHSNRNSAVSLLSMSTCSDTSYMLGSNLSLASEDADSPESILTCPSGSFSDGSRIRPFDSSQPSMKFVMDTSKFWFRPHINRAEAEALVKDKEAGTFVVRDSTSYRGSFGLAMKVDQTSDKFTASAYPEESRSDLVRHFLIESSPKGVRLKGSSQEPYFGSLSALVYQHTISAYALPCKLLLHPQDQGAAEERTNDKAASEDKNKTASLSNQTITTFVFSIACNFVYLNAVPTEMLTGPCAVQKAVTSTFKKPSGSFIPTIVNMKVSLKGVTLTDINRKLFFRRHYPAHLLSHSSEDPDNRLFIFHFFAPNRIFGFVAKGVEAGMENVCHVFAEYDPLQPCNKVIEVMQAAITKT</sequence>
<evidence type="ECO:0000256" key="4">
    <source>
        <dbReference type="ARBA" id="ARBA00022475"/>
    </source>
</evidence>
<dbReference type="CDD" id="cd01213">
    <property type="entry name" value="PTB_tensin"/>
    <property type="match status" value="1"/>
</dbReference>
<dbReference type="SUPFAM" id="SSF81321">
    <property type="entry name" value="Family A G protein-coupled receptor-like"/>
    <property type="match status" value="1"/>
</dbReference>
<dbReference type="GO" id="GO:0035757">
    <property type="term" value="F:chemokine (C-C motif) ligand 19 binding"/>
    <property type="evidence" value="ECO:0007669"/>
    <property type="project" value="TreeGrafter"/>
</dbReference>
<evidence type="ECO:0000256" key="11">
    <source>
        <dbReference type="ARBA" id="ARBA00023157"/>
    </source>
</evidence>
<organism evidence="21 22">
    <name type="scientific">Collichthys lucidus</name>
    <name type="common">Big head croaker</name>
    <name type="synonym">Sciaena lucida</name>
    <dbReference type="NCBI Taxonomy" id="240159"/>
    <lineage>
        <taxon>Eukaryota</taxon>
        <taxon>Metazoa</taxon>
        <taxon>Chordata</taxon>
        <taxon>Craniata</taxon>
        <taxon>Vertebrata</taxon>
        <taxon>Euteleostomi</taxon>
        <taxon>Actinopterygii</taxon>
        <taxon>Neopterygii</taxon>
        <taxon>Teleostei</taxon>
        <taxon>Neoteleostei</taxon>
        <taxon>Acanthomorphata</taxon>
        <taxon>Eupercaria</taxon>
        <taxon>Sciaenidae</taxon>
        <taxon>Collichthys</taxon>
    </lineage>
</organism>
<dbReference type="GO" id="GO:0035758">
    <property type="term" value="F:chemokine (C-C motif) ligand 21 binding"/>
    <property type="evidence" value="ECO:0007669"/>
    <property type="project" value="TreeGrafter"/>
</dbReference>
<keyword evidence="11" id="KW-1015">Disulfide bond</keyword>
<feature type="transmembrane region" description="Helical" evidence="18">
    <location>
        <begin position="232"/>
        <end position="253"/>
    </location>
</feature>
<comment type="similarity">
    <text evidence="16">Belongs to the G-protein coupled receptor 1 family.</text>
</comment>
<gene>
    <name evidence="21" type="ORF">D9C73_003375</name>
</gene>
<evidence type="ECO:0000256" key="14">
    <source>
        <dbReference type="ARBA" id="ARBA00023224"/>
    </source>
</evidence>
<dbReference type="InterPro" id="IPR000355">
    <property type="entry name" value="Chemokine_rcpt"/>
</dbReference>
<dbReference type="InterPro" id="IPR000276">
    <property type="entry name" value="GPCR_Rhodpsn"/>
</dbReference>
<evidence type="ECO:0000256" key="2">
    <source>
        <dbReference type="ARBA" id="ARBA00004412"/>
    </source>
</evidence>
<evidence type="ECO:0000256" key="16">
    <source>
        <dbReference type="RuleBase" id="RU000688"/>
    </source>
</evidence>
<dbReference type="SMART" id="SM00252">
    <property type="entry name" value="SH2"/>
    <property type="match status" value="1"/>
</dbReference>
<dbReference type="InterPro" id="IPR013625">
    <property type="entry name" value="PTB"/>
</dbReference>
<dbReference type="GO" id="GO:0005769">
    <property type="term" value="C:early endosome"/>
    <property type="evidence" value="ECO:0007669"/>
    <property type="project" value="UniProtKB-SubCell"/>
</dbReference>
<dbReference type="InterPro" id="IPR033929">
    <property type="entry name" value="Tensin_PTB"/>
</dbReference>
<dbReference type="CDD" id="cd15175">
    <property type="entry name" value="7tmA_CCR7"/>
    <property type="match status" value="1"/>
</dbReference>
<dbReference type="Pfam" id="PF00001">
    <property type="entry name" value="7tm_1"/>
    <property type="match status" value="1"/>
</dbReference>
<evidence type="ECO:0000256" key="12">
    <source>
        <dbReference type="ARBA" id="ARBA00023170"/>
    </source>
</evidence>
<dbReference type="PRINTS" id="PR00237">
    <property type="entry name" value="GPCRRHODOPSN"/>
</dbReference>
<comment type="subcellular location">
    <subcellularLocation>
        <location evidence="1">Cell junction</location>
        <location evidence="1">Focal adhesion</location>
    </subcellularLocation>
    <subcellularLocation>
        <location evidence="3">Cell membrane</location>
        <topology evidence="3">Multi-pass membrane protein</topology>
    </subcellularLocation>
    <subcellularLocation>
        <location evidence="2">Early endosome</location>
    </subcellularLocation>
</comment>
<dbReference type="GO" id="GO:0005925">
    <property type="term" value="C:focal adhesion"/>
    <property type="evidence" value="ECO:0007669"/>
    <property type="project" value="UniProtKB-SubCell"/>
</dbReference>
<dbReference type="InterPro" id="IPR011993">
    <property type="entry name" value="PH-like_dom_sf"/>
</dbReference>
<evidence type="ECO:0000259" key="20">
    <source>
        <dbReference type="PROSITE" id="PS50262"/>
    </source>
</evidence>
<evidence type="ECO:0000256" key="10">
    <source>
        <dbReference type="ARBA" id="ARBA00023136"/>
    </source>
</evidence>
<evidence type="ECO:0000256" key="9">
    <source>
        <dbReference type="ARBA" id="ARBA00023040"/>
    </source>
</evidence>
<evidence type="ECO:0000256" key="7">
    <source>
        <dbReference type="ARBA" id="ARBA00022989"/>
    </source>
</evidence>
<dbReference type="SUPFAM" id="SSF55550">
    <property type="entry name" value="SH2 domain"/>
    <property type="match status" value="1"/>
</dbReference>
<dbReference type="InterPro" id="IPR017452">
    <property type="entry name" value="GPCR_Rhodpsn_7TM"/>
</dbReference>
<evidence type="ECO:0000256" key="17">
    <source>
        <dbReference type="SAM" id="MobiDB-lite"/>
    </source>
</evidence>
<dbReference type="PANTHER" id="PTHR10489">
    <property type="entry name" value="CELL ADHESION MOLECULE"/>
    <property type="match status" value="1"/>
</dbReference>
<dbReference type="GO" id="GO:0007204">
    <property type="term" value="P:positive regulation of cytosolic calcium ion concentration"/>
    <property type="evidence" value="ECO:0007669"/>
    <property type="project" value="TreeGrafter"/>
</dbReference>
<dbReference type="PROSITE" id="PS50001">
    <property type="entry name" value="SH2"/>
    <property type="match status" value="1"/>
</dbReference>
<keyword evidence="12 16" id="KW-0675">Receptor</keyword>
<evidence type="ECO:0000256" key="13">
    <source>
        <dbReference type="ARBA" id="ARBA00023180"/>
    </source>
</evidence>
<evidence type="ECO:0000256" key="3">
    <source>
        <dbReference type="ARBA" id="ARBA00004651"/>
    </source>
</evidence>
<keyword evidence="5 16" id="KW-0812">Transmembrane</keyword>
<dbReference type="SUPFAM" id="SSF50729">
    <property type="entry name" value="PH domain-like"/>
    <property type="match status" value="1"/>
</dbReference>
<keyword evidence="9 16" id="KW-0297">G-protein coupled receptor</keyword>
<dbReference type="PANTHER" id="PTHR10489:SF635">
    <property type="entry name" value="C-C CHEMOKINE RECEPTOR TYPE 7"/>
    <property type="match status" value="1"/>
</dbReference>
<keyword evidence="4" id="KW-1003">Cell membrane</keyword>
<dbReference type="FunFam" id="1.20.1070.10:FF:000035">
    <property type="entry name" value="C-C chemokine receptor type 6"/>
    <property type="match status" value="1"/>
</dbReference>
<evidence type="ECO:0000256" key="1">
    <source>
        <dbReference type="ARBA" id="ARBA00004246"/>
    </source>
</evidence>
<keyword evidence="14 16" id="KW-0807">Transducer</keyword>
<feature type="transmembrane region" description="Helical" evidence="18">
    <location>
        <begin position="68"/>
        <end position="88"/>
    </location>
</feature>
<dbReference type="AlphaFoldDB" id="A0A4U5U6Q7"/>
<reference evidence="21 22" key="1">
    <citation type="submission" date="2019-01" db="EMBL/GenBank/DDBJ databases">
        <title>Genome Assembly of Collichthys lucidus.</title>
        <authorList>
            <person name="Cai M."/>
            <person name="Xiao S."/>
        </authorList>
    </citation>
    <scope>NUCLEOTIDE SEQUENCE [LARGE SCALE GENOMIC DNA]</scope>
    <source>
        <strain evidence="21">JT15FE1705JMU</strain>
        <tissue evidence="21">Muscle</tissue>
    </source>
</reference>
<keyword evidence="6" id="KW-0967">Endosome</keyword>
<evidence type="ECO:0000256" key="18">
    <source>
        <dbReference type="SAM" id="Phobius"/>
    </source>
</evidence>
<dbReference type="Gene3D" id="2.30.29.30">
    <property type="entry name" value="Pleckstrin-homology domain (PH domain)/Phosphotyrosine-binding domain (PTB)"/>
    <property type="match status" value="1"/>
</dbReference>
<dbReference type="STRING" id="240159.A0A4U5U6Q7"/>
<dbReference type="Gene3D" id="3.30.505.10">
    <property type="entry name" value="SH2 domain"/>
    <property type="match status" value="1"/>
</dbReference>
<dbReference type="GO" id="GO:0038117">
    <property type="term" value="F:C-C motif chemokine 19 receptor activity"/>
    <property type="evidence" value="ECO:0007669"/>
    <property type="project" value="TreeGrafter"/>
</dbReference>
<feature type="domain" description="G-protein coupled receptors family 1 profile" evidence="20">
    <location>
        <begin position="48"/>
        <end position="294"/>
    </location>
</feature>
<dbReference type="PRINTS" id="PR00645">
    <property type="entry name" value="CXCCHMKINER4"/>
</dbReference>
<feature type="domain" description="SH2" evidence="19">
    <location>
        <begin position="596"/>
        <end position="706"/>
    </location>
</feature>
<evidence type="ECO:0000256" key="6">
    <source>
        <dbReference type="ARBA" id="ARBA00022753"/>
    </source>
</evidence>
<dbReference type="Pfam" id="PF08416">
    <property type="entry name" value="PTB"/>
    <property type="match status" value="1"/>
</dbReference>
<dbReference type="PROSITE" id="PS00237">
    <property type="entry name" value="G_PROTEIN_RECEP_F1_1"/>
    <property type="match status" value="1"/>
</dbReference>
<name>A0A4U5U6Q7_COLLU</name>
<proteinExistence type="inferred from homology"/>
<keyword evidence="22" id="KW-1185">Reference proteome</keyword>
<feature type="compositionally biased region" description="Polar residues" evidence="17">
    <location>
        <begin position="502"/>
        <end position="511"/>
    </location>
</feature>
<dbReference type="GO" id="GO:0009897">
    <property type="term" value="C:external side of plasma membrane"/>
    <property type="evidence" value="ECO:0007669"/>
    <property type="project" value="TreeGrafter"/>
</dbReference>
<evidence type="ECO:0000259" key="19">
    <source>
        <dbReference type="PROSITE" id="PS50001"/>
    </source>
</evidence>
<dbReference type="PRINTS" id="PR00657">
    <property type="entry name" value="CCCHEMOKINER"/>
</dbReference>
<keyword evidence="13" id="KW-0325">Glycoprotein</keyword>
<keyword evidence="10 18" id="KW-0472">Membrane</keyword>
<dbReference type="Proteomes" id="UP000298787">
    <property type="component" value="Chromosome 3"/>
</dbReference>
<dbReference type="GO" id="GO:0006955">
    <property type="term" value="P:immune response"/>
    <property type="evidence" value="ECO:0007669"/>
    <property type="project" value="TreeGrafter"/>
</dbReference>
<dbReference type="Gene3D" id="1.20.1070.10">
    <property type="entry name" value="Rhodopsin 7-helix transmembrane proteins"/>
    <property type="match status" value="1"/>
</dbReference>
<keyword evidence="7 18" id="KW-1133">Transmembrane helix</keyword>
<evidence type="ECO:0000256" key="15">
    <source>
        <dbReference type="PROSITE-ProRule" id="PRU00191"/>
    </source>
</evidence>
<protein>
    <submittedName>
        <fullName evidence="21">C-C chemokine receptor type 7</fullName>
    </submittedName>
</protein>
<evidence type="ECO:0000256" key="8">
    <source>
        <dbReference type="ARBA" id="ARBA00022999"/>
    </source>
</evidence>